<keyword evidence="2" id="KW-1185">Reference proteome</keyword>
<protein>
    <recommendedName>
        <fullName evidence="3">Fungal N-terminal domain-containing protein</fullName>
    </recommendedName>
</protein>
<name>A0AAN6S9W5_9PEZI</name>
<accession>A0AAN6S9W5</accession>
<sequence length="89" mass="9814">MTDPITILGAAGTAGKLVTTIGKIIFAISDLRDQWKGADMAVRTFETQLIALRAALIQIKEWTDNLSEDPHHQLIMVCFSTNFPLATRT</sequence>
<evidence type="ECO:0008006" key="3">
    <source>
        <dbReference type="Google" id="ProtNLM"/>
    </source>
</evidence>
<organism evidence="1 2">
    <name type="scientific">Diplogelasinospora grovesii</name>
    <dbReference type="NCBI Taxonomy" id="303347"/>
    <lineage>
        <taxon>Eukaryota</taxon>
        <taxon>Fungi</taxon>
        <taxon>Dikarya</taxon>
        <taxon>Ascomycota</taxon>
        <taxon>Pezizomycotina</taxon>
        <taxon>Sordariomycetes</taxon>
        <taxon>Sordariomycetidae</taxon>
        <taxon>Sordariales</taxon>
        <taxon>Diplogelasinosporaceae</taxon>
        <taxon>Diplogelasinospora</taxon>
    </lineage>
</organism>
<dbReference type="Proteomes" id="UP001303473">
    <property type="component" value="Unassembled WGS sequence"/>
</dbReference>
<reference evidence="2" key="1">
    <citation type="journal article" date="2023" name="Mol. Phylogenet. Evol.">
        <title>Genome-scale phylogeny and comparative genomics of the fungal order Sordariales.</title>
        <authorList>
            <person name="Hensen N."/>
            <person name="Bonometti L."/>
            <person name="Westerberg I."/>
            <person name="Brannstrom I.O."/>
            <person name="Guillou S."/>
            <person name="Cros-Aarteil S."/>
            <person name="Calhoun S."/>
            <person name="Haridas S."/>
            <person name="Kuo A."/>
            <person name="Mondo S."/>
            <person name="Pangilinan J."/>
            <person name="Riley R."/>
            <person name="LaButti K."/>
            <person name="Andreopoulos B."/>
            <person name="Lipzen A."/>
            <person name="Chen C."/>
            <person name="Yan M."/>
            <person name="Daum C."/>
            <person name="Ng V."/>
            <person name="Clum A."/>
            <person name="Steindorff A."/>
            <person name="Ohm R.A."/>
            <person name="Martin F."/>
            <person name="Silar P."/>
            <person name="Natvig D.O."/>
            <person name="Lalanne C."/>
            <person name="Gautier V."/>
            <person name="Ament-Velasquez S.L."/>
            <person name="Kruys A."/>
            <person name="Hutchinson M.I."/>
            <person name="Powell A.J."/>
            <person name="Barry K."/>
            <person name="Miller A.N."/>
            <person name="Grigoriev I.V."/>
            <person name="Debuchy R."/>
            <person name="Gladieux P."/>
            <person name="Hiltunen Thoren M."/>
            <person name="Johannesson H."/>
        </authorList>
    </citation>
    <scope>NUCLEOTIDE SEQUENCE [LARGE SCALE GENOMIC DNA]</scope>
    <source>
        <strain evidence="2">CBS 340.73</strain>
    </source>
</reference>
<comment type="caution">
    <text evidence="1">The sequence shown here is derived from an EMBL/GenBank/DDBJ whole genome shotgun (WGS) entry which is preliminary data.</text>
</comment>
<dbReference type="AlphaFoldDB" id="A0AAN6S9W5"/>
<dbReference type="EMBL" id="MU853753">
    <property type="protein sequence ID" value="KAK3945859.1"/>
    <property type="molecule type" value="Genomic_DNA"/>
</dbReference>
<evidence type="ECO:0000313" key="2">
    <source>
        <dbReference type="Proteomes" id="UP001303473"/>
    </source>
</evidence>
<proteinExistence type="predicted"/>
<gene>
    <name evidence="1" type="ORF">QBC46DRAFT_370163</name>
</gene>
<evidence type="ECO:0000313" key="1">
    <source>
        <dbReference type="EMBL" id="KAK3945859.1"/>
    </source>
</evidence>